<dbReference type="EMBL" id="JRLF01000006">
    <property type="protein sequence ID" value="KQB42344.1"/>
    <property type="molecule type" value="Genomic_DNA"/>
</dbReference>
<evidence type="ECO:0000313" key="2">
    <source>
        <dbReference type="EMBL" id="KQB42344.1"/>
    </source>
</evidence>
<dbReference type="AlphaFoldDB" id="A0A0Q1BNF2"/>
<accession>A0A0Q1BNF2</accession>
<feature type="transmembrane region" description="Helical" evidence="1">
    <location>
        <begin position="93"/>
        <end position="111"/>
    </location>
</feature>
<reference evidence="2 3" key="1">
    <citation type="submission" date="2014-09" db="EMBL/GenBank/DDBJ databases">
        <title>Genome sequence of Flavobacterium aquidurense RC62.</title>
        <authorList>
            <person name="Kim J.F."/>
            <person name="Kwak M.-J."/>
        </authorList>
    </citation>
    <scope>NUCLEOTIDE SEQUENCE [LARGE SCALE GENOMIC DNA]</scope>
    <source>
        <strain evidence="2 3">RC62</strain>
    </source>
</reference>
<name>A0A0Q1BNF2_9FLAO</name>
<dbReference type="STRING" id="362413.RC62_3350"/>
<protein>
    <submittedName>
        <fullName evidence="2">Uncharacterized protein</fullName>
    </submittedName>
</protein>
<evidence type="ECO:0000256" key="1">
    <source>
        <dbReference type="SAM" id="Phobius"/>
    </source>
</evidence>
<comment type="caution">
    <text evidence="2">The sequence shown here is derived from an EMBL/GenBank/DDBJ whole genome shotgun (WGS) entry which is preliminary data.</text>
</comment>
<keyword evidence="1" id="KW-1133">Transmembrane helix</keyword>
<sequence length="204" mass="24765">MRSKQNLKKIERRKLKNKEKKINQRHYILLIMAMIFAIINHTFFESATIGHNIRYNIYVFFLPISIGILFFGIYRKDFLIRTYLSFTKTYEKIYVILFYLLQGIIVSYLSFEQIASVTWNYINTREAEKNLVEIINCKVEGFYTRKNPDISFKFQNRTEVFSVSQEMNRQNYNRNPKDYSLEITIQKGIWNYYVVKHWELKSIR</sequence>
<dbReference type="Proteomes" id="UP000050443">
    <property type="component" value="Unassembled WGS sequence"/>
</dbReference>
<keyword evidence="1" id="KW-0472">Membrane</keyword>
<proteinExistence type="predicted"/>
<gene>
    <name evidence="2" type="ORF">RC62_3350</name>
</gene>
<feature type="transmembrane region" description="Helical" evidence="1">
    <location>
        <begin position="26"/>
        <end position="43"/>
    </location>
</feature>
<organism evidence="2 3">
    <name type="scientific">Flavobacterium aquidurense</name>
    <dbReference type="NCBI Taxonomy" id="362413"/>
    <lineage>
        <taxon>Bacteria</taxon>
        <taxon>Pseudomonadati</taxon>
        <taxon>Bacteroidota</taxon>
        <taxon>Flavobacteriia</taxon>
        <taxon>Flavobacteriales</taxon>
        <taxon>Flavobacteriaceae</taxon>
        <taxon>Flavobacterium</taxon>
    </lineage>
</organism>
<dbReference type="PATRIC" id="fig|362413.3.peg.3274"/>
<dbReference type="RefSeq" id="WP_157472322.1">
    <property type="nucleotide sequence ID" value="NZ_JRLF01000006.1"/>
</dbReference>
<evidence type="ECO:0000313" key="3">
    <source>
        <dbReference type="Proteomes" id="UP000050443"/>
    </source>
</evidence>
<keyword evidence="1" id="KW-0812">Transmembrane</keyword>
<dbReference type="OrthoDB" id="1367307at2"/>
<feature type="transmembrane region" description="Helical" evidence="1">
    <location>
        <begin position="55"/>
        <end position="73"/>
    </location>
</feature>